<evidence type="ECO:0000256" key="2">
    <source>
        <dbReference type="ARBA" id="ARBA00008335"/>
    </source>
</evidence>
<comment type="caution">
    <text evidence="8">The sequence shown here is derived from an EMBL/GenBank/DDBJ whole genome shotgun (WGS) entry which is preliminary data.</text>
</comment>
<dbReference type="InterPro" id="IPR011701">
    <property type="entry name" value="MFS"/>
</dbReference>
<protein>
    <recommendedName>
        <fullName evidence="10">MFS transporter</fullName>
    </recommendedName>
</protein>
<keyword evidence="9" id="KW-1185">Reference proteome</keyword>
<sequence>MINMTLSQMNTNSLKRWPTIKLLIAISSIYALQSAIGGLTFIGLPAILRSEGYDHHLIGMVFLAMAPWSLKFLWAPYVEKYRIKNDGSKRSKAIILIGQFILILCLFLISQLNDFKWILCALIFIAVIASTIDIAADALTIEQVPRNNQNWGSFAQTGSSYIGILIGGGLFVTLVSYFNPEKSFIIIGLLLGILSVPLCFIKEEHAKAAQTKHTPSLIYALKRKEVIYGLIMISIYAIGNRLSLSMIGPLLVDSKISLYYIGLVNGIGGALLGLAGALAGSVLLQNQTKRTSLLFITFCKLITVGGITLICLTPEAPKLWILISTLLLSYTSAMGFVIIYAILMSLSSKHQAGVDFTLFQSADTAIAVIAGIISGYLVNLIGYSNFYFIATSFSLITCISFIHLTKITEGPKTYR</sequence>
<evidence type="ECO:0000256" key="5">
    <source>
        <dbReference type="ARBA" id="ARBA00022989"/>
    </source>
</evidence>
<feature type="transmembrane region" description="Helical" evidence="7">
    <location>
        <begin position="258"/>
        <end position="284"/>
    </location>
</feature>
<feature type="transmembrane region" description="Helical" evidence="7">
    <location>
        <begin position="293"/>
        <end position="313"/>
    </location>
</feature>
<dbReference type="EMBL" id="LANI01000025">
    <property type="protein sequence ID" value="KKJ75816.1"/>
    <property type="molecule type" value="Genomic_DNA"/>
</dbReference>
<dbReference type="GO" id="GO:0016020">
    <property type="term" value="C:membrane"/>
    <property type="evidence" value="ECO:0007669"/>
    <property type="project" value="UniProtKB-SubCell"/>
</dbReference>
<feature type="transmembrane region" description="Helical" evidence="7">
    <location>
        <begin position="115"/>
        <end position="139"/>
    </location>
</feature>
<feature type="transmembrane region" description="Helical" evidence="7">
    <location>
        <begin position="56"/>
        <end position="73"/>
    </location>
</feature>
<evidence type="ECO:0000256" key="6">
    <source>
        <dbReference type="ARBA" id="ARBA00023136"/>
    </source>
</evidence>
<keyword evidence="4 7" id="KW-0812">Transmembrane</keyword>
<dbReference type="GO" id="GO:0022857">
    <property type="term" value="F:transmembrane transporter activity"/>
    <property type="evidence" value="ECO:0007669"/>
    <property type="project" value="InterPro"/>
</dbReference>
<evidence type="ECO:0000313" key="8">
    <source>
        <dbReference type="EMBL" id="KKJ75816.1"/>
    </source>
</evidence>
<dbReference type="SUPFAM" id="SSF103473">
    <property type="entry name" value="MFS general substrate transporter"/>
    <property type="match status" value="1"/>
</dbReference>
<accession>A0A0M2R2E3</accession>
<feature type="transmembrane region" description="Helical" evidence="7">
    <location>
        <begin position="93"/>
        <end position="109"/>
    </location>
</feature>
<feature type="transmembrane region" description="Helical" evidence="7">
    <location>
        <begin position="356"/>
        <end position="378"/>
    </location>
</feature>
<keyword evidence="5 7" id="KW-1133">Transmembrane helix</keyword>
<feature type="transmembrane region" description="Helical" evidence="7">
    <location>
        <begin position="20"/>
        <end position="44"/>
    </location>
</feature>
<dbReference type="Proteomes" id="UP000034491">
    <property type="component" value="Unassembled WGS sequence"/>
</dbReference>
<keyword evidence="3" id="KW-0813">Transport</keyword>
<evidence type="ECO:0000256" key="1">
    <source>
        <dbReference type="ARBA" id="ARBA00004141"/>
    </source>
</evidence>
<dbReference type="Pfam" id="PF07690">
    <property type="entry name" value="MFS_1"/>
    <property type="match status" value="1"/>
</dbReference>
<dbReference type="InterPro" id="IPR004752">
    <property type="entry name" value="AmpG_permease/AT-1"/>
</dbReference>
<dbReference type="AlphaFoldDB" id="A0A0M2R2E3"/>
<evidence type="ECO:0000256" key="4">
    <source>
        <dbReference type="ARBA" id="ARBA00022692"/>
    </source>
</evidence>
<evidence type="ECO:0000256" key="7">
    <source>
        <dbReference type="SAM" id="Phobius"/>
    </source>
</evidence>
<feature type="transmembrane region" description="Helical" evidence="7">
    <location>
        <begin position="160"/>
        <end position="178"/>
    </location>
</feature>
<evidence type="ECO:0008006" key="10">
    <source>
        <dbReference type="Google" id="ProtNLM"/>
    </source>
</evidence>
<evidence type="ECO:0000313" key="9">
    <source>
        <dbReference type="Proteomes" id="UP000034491"/>
    </source>
</evidence>
<keyword evidence="6 7" id="KW-0472">Membrane</keyword>
<dbReference type="STRING" id="1549748.WH95_16450"/>
<dbReference type="OrthoDB" id="9787815at2"/>
<feature type="transmembrane region" description="Helical" evidence="7">
    <location>
        <begin position="384"/>
        <end position="405"/>
    </location>
</feature>
<reference evidence="8 9" key="1">
    <citation type="submission" date="2015-03" db="EMBL/GenBank/DDBJ databases">
        <title>Genome sequence of Kiloniella sp. P1-1, isolated from the gut microflora of Pacific white shrimp, Penaeus vannamei.</title>
        <authorList>
            <person name="Shao Z."/>
            <person name="Wang L."/>
            <person name="Li X."/>
        </authorList>
    </citation>
    <scope>NUCLEOTIDE SEQUENCE [LARGE SCALE GENOMIC DNA]</scope>
    <source>
        <strain evidence="8 9">P1-1</strain>
    </source>
</reference>
<feature type="transmembrane region" description="Helical" evidence="7">
    <location>
        <begin position="319"/>
        <end position="344"/>
    </location>
</feature>
<name>A0A0M2R2E3_9PROT</name>
<comment type="similarity">
    <text evidence="2">Belongs to the major facilitator superfamily.</text>
</comment>
<feature type="transmembrane region" description="Helical" evidence="7">
    <location>
        <begin position="184"/>
        <end position="201"/>
    </location>
</feature>
<feature type="transmembrane region" description="Helical" evidence="7">
    <location>
        <begin position="226"/>
        <end position="252"/>
    </location>
</feature>
<evidence type="ECO:0000256" key="3">
    <source>
        <dbReference type="ARBA" id="ARBA00022448"/>
    </source>
</evidence>
<dbReference type="PANTHER" id="PTHR12778">
    <property type="entry name" value="SOLUTE CARRIER FAMILY 33 ACETYL-COA TRANSPORTER -RELATED"/>
    <property type="match status" value="1"/>
</dbReference>
<proteinExistence type="inferred from homology"/>
<comment type="subcellular location">
    <subcellularLocation>
        <location evidence="1">Membrane</location>
        <topology evidence="1">Multi-pass membrane protein</topology>
    </subcellularLocation>
</comment>
<organism evidence="8 9">
    <name type="scientific">Kiloniella litopenaei</name>
    <dbReference type="NCBI Taxonomy" id="1549748"/>
    <lineage>
        <taxon>Bacteria</taxon>
        <taxon>Pseudomonadati</taxon>
        <taxon>Pseudomonadota</taxon>
        <taxon>Alphaproteobacteria</taxon>
        <taxon>Rhodospirillales</taxon>
        <taxon>Kiloniellaceae</taxon>
        <taxon>Kiloniella</taxon>
    </lineage>
</organism>
<dbReference type="Gene3D" id="1.20.1250.20">
    <property type="entry name" value="MFS general substrate transporter like domains"/>
    <property type="match status" value="2"/>
</dbReference>
<dbReference type="InterPro" id="IPR036259">
    <property type="entry name" value="MFS_trans_sf"/>
</dbReference>
<gene>
    <name evidence="8" type="ORF">WH95_16450</name>
</gene>
<dbReference type="PANTHER" id="PTHR12778:SF10">
    <property type="entry name" value="MAJOR FACILITATOR SUPERFAMILY DOMAIN-CONTAINING PROTEIN 3"/>
    <property type="match status" value="1"/>
</dbReference>